<evidence type="ECO:0000313" key="2">
    <source>
        <dbReference type="Proteomes" id="UP000886667"/>
    </source>
</evidence>
<organism evidence="1 2">
    <name type="scientific">Candidatus Thiodiazotropha taylori</name>
    <dbReference type="NCBI Taxonomy" id="2792791"/>
    <lineage>
        <taxon>Bacteria</taxon>
        <taxon>Pseudomonadati</taxon>
        <taxon>Pseudomonadota</taxon>
        <taxon>Gammaproteobacteria</taxon>
        <taxon>Chromatiales</taxon>
        <taxon>Sedimenticolaceae</taxon>
        <taxon>Candidatus Thiodiazotropha</taxon>
    </lineage>
</organism>
<protein>
    <submittedName>
        <fullName evidence="1">Uncharacterized protein</fullName>
    </submittedName>
</protein>
<dbReference type="AlphaFoldDB" id="A0A9E4P5X2"/>
<accession>A0A9E4P5X2</accession>
<sequence>MLRWILGMLFFYAGYSVSEEHPACLDLPLTQPGYSTGELLTIANSCKSPQVADLYFHRAQHIRLLKKFQAFERGLLQYGEKDDDSYIESYRIHIAMIEAFSSHDLLTDKRNRTLETLNRIYEQSHEIAELRFRGYDLIADRLELIYQL</sequence>
<dbReference type="EMBL" id="JAEPCM010000640">
    <property type="protein sequence ID" value="MCG7948195.1"/>
    <property type="molecule type" value="Genomic_DNA"/>
</dbReference>
<evidence type="ECO:0000313" key="1">
    <source>
        <dbReference type="EMBL" id="MCG7948195.1"/>
    </source>
</evidence>
<dbReference type="Proteomes" id="UP000886667">
    <property type="component" value="Unassembled WGS sequence"/>
</dbReference>
<comment type="caution">
    <text evidence="1">The sequence shown here is derived from an EMBL/GenBank/DDBJ whole genome shotgun (WGS) entry which is preliminary data.</text>
</comment>
<reference evidence="1" key="1">
    <citation type="journal article" date="2021" name="Proc. Natl. Acad. Sci. U.S.A.">
        <title>Global biogeography of chemosynthetic symbionts reveals both localized and globally distributed symbiont groups. .</title>
        <authorList>
            <person name="Osvatic J.T."/>
            <person name="Wilkins L.G.E."/>
            <person name="Leibrecht L."/>
            <person name="Leray M."/>
            <person name="Zauner S."/>
            <person name="Polzin J."/>
            <person name="Camacho Y."/>
            <person name="Gros O."/>
            <person name="van Gils J.A."/>
            <person name="Eisen J.A."/>
            <person name="Petersen J.M."/>
            <person name="Yuen B."/>
        </authorList>
    </citation>
    <scope>NUCLEOTIDE SEQUENCE</scope>
    <source>
        <strain evidence="1">MAGclacostrist064TRANS</strain>
    </source>
</reference>
<proteinExistence type="predicted"/>
<name>A0A9E4P5X2_9GAMM</name>
<gene>
    <name evidence="1" type="ORF">JAZ07_17775</name>
</gene>